<evidence type="ECO:0000256" key="1">
    <source>
        <dbReference type="SAM" id="MobiDB-lite"/>
    </source>
</evidence>
<dbReference type="Proteomes" id="UP000515150">
    <property type="component" value="Chromosome 8"/>
</dbReference>
<organism evidence="5 6">
    <name type="scientific">Betta splendens</name>
    <name type="common">Siamese fighting fish</name>
    <dbReference type="NCBI Taxonomy" id="158456"/>
    <lineage>
        <taxon>Eukaryota</taxon>
        <taxon>Metazoa</taxon>
        <taxon>Chordata</taxon>
        <taxon>Craniata</taxon>
        <taxon>Vertebrata</taxon>
        <taxon>Euteleostomi</taxon>
        <taxon>Actinopterygii</taxon>
        <taxon>Neopterygii</taxon>
        <taxon>Teleostei</taxon>
        <taxon>Neoteleostei</taxon>
        <taxon>Acanthomorphata</taxon>
        <taxon>Anabantaria</taxon>
        <taxon>Anabantiformes</taxon>
        <taxon>Anabantoidei</taxon>
        <taxon>Osphronemidae</taxon>
        <taxon>Betta</taxon>
    </lineage>
</organism>
<gene>
    <name evidence="6" type="primary">LOC114859907</name>
</gene>
<keyword evidence="2" id="KW-0472">Membrane</keyword>
<dbReference type="SMART" id="SM00409">
    <property type="entry name" value="IG"/>
    <property type="match status" value="1"/>
</dbReference>
<feature type="signal peptide" evidence="3">
    <location>
        <begin position="1"/>
        <end position="20"/>
    </location>
</feature>
<keyword evidence="2" id="KW-1133">Transmembrane helix</keyword>
<protein>
    <submittedName>
        <fullName evidence="6">Uncharacterized protein LOC114859907 isoform X1</fullName>
    </submittedName>
</protein>
<dbReference type="InterPro" id="IPR036179">
    <property type="entry name" value="Ig-like_dom_sf"/>
</dbReference>
<dbReference type="Pfam" id="PF07686">
    <property type="entry name" value="V-set"/>
    <property type="match status" value="1"/>
</dbReference>
<keyword evidence="3" id="KW-0732">Signal</keyword>
<dbReference type="InterPro" id="IPR003599">
    <property type="entry name" value="Ig_sub"/>
</dbReference>
<dbReference type="Gene3D" id="2.60.40.10">
    <property type="entry name" value="Immunoglobulins"/>
    <property type="match status" value="1"/>
</dbReference>
<keyword evidence="5" id="KW-1185">Reference proteome</keyword>
<sequence>MSAAWMRLAAVLCLSGPVLADPESEDVLWRACGESVTIQCRSSEPQLKHLDLRKGLNKYVSVLQQSAASDHRIGGEFTERVQGNGAFPNVDVLIKNLTSGDTGVYRCMYRQANQTGTEAKQGSGSVLVVVRGDRCRPACCPAPEEQSLVPVWVMVGAAALLTVVMCLLMWLIKTKTAAPAEATTYATMKPGSEPGGSGADVYEEMRGALGPPPAGAMGLQGAGEGDAGLSA</sequence>
<dbReference type="AlphaFoldDB" id="A0A9W2XY53"/>
<dbReference type="PANTHER" id="PTHR15343">
    <property type="entry name" value="CD7"/>
    <property type="match status" value="1"/>
</dbReference>
<dbReference type="PANTHER" id="PTHR15343:SF0">
    <property type="entry name" value="T-CELL ANTIGEN CD7"/>
    <property type="match status" value="1"/>
</dbReference>
<dbReference type="InterPro" id="IPR013106">
    <property type="entry name" value="Ig_V-set"/>
</dbReference>
<evidence type="ECO:0000313" key="5">
    <source>
        <dbReference type="Proteomes" id="UP000515150"/>
    </source>
</evidence>
<reference evidence="6" key="1">
    <citation type="submission" date="2025-08" db="UniProtKB">
        <authorList>
            <consortium name="RefSeq"/>
        </authorList>
    </citation>
    <scope>IDENTIFICATION</scope>
</reference>
<dbReference type="GO" id="GO:0038023">
    <property type="term" value="F:signaling receptor activity"/>
    <property type="evidence" value="ECO:0007669"/>
    <property type="project" value="InterPro"/>
</dbReference>
<evidence type="ECO:0000259" key="4">
    <source>
        <dbReference type="SMART" id="SM00409"/>
    </source>
</evidence>
<proteinExistence type="predicted"/>
<dbReference type="KEGG" id="bspl:114859907"/>
<dbReference type="InterPro" id="IPR039090">
    <property type="entry name" value="CD7"/>
</dbReference>
<feature type="chain" id="PRO_5040866791" evidence="3">
    <location>
        <begin position="21"/>
        <end position="231"/>
    </location>
</feature>
<feature type="domain" description="Immunoglobulin" evidence="4">
    <location>
        <begin position="25"/>
        <end position="131"/>
    </location>
</feature>
<feature type="transmembrane region" description="Helical" evidence="2">
    <location>
        <begin position="149"/>
        <end position="172"/>
    </location>
</feature>
<dbReference type="SUPFAM" id="SSF48726">
    <property type="entry name" value="Immunoglobulin"/>
    <property type="match status" value="1"/>
</dbReference>
<keyword evidence="2" id="KW-0812">Transmembrane</keyword>
<evidence type="ECO:0000313" key="6">
    <source>
        <dbReference type="RefSeq" id="XP_055366926.1"/>
    </source>
</evidence>
<name>A0A9W2XY53_BETSP</name>
<accession>A0A9W2XY53</accession>
<feature type="region of interest" description="Disordered" evidence="1">
    <location>
        <begin position="187"/>
        <end position="231"/>
    </location>
</feature>
<dbReference type="RefSeq" id="XP_055366926.1">
    <property type="nucleotide sequence ID" value="XM_055510951.1"/>
</dbReference>
<dbReference type="GO" id="GO:0016020">
    <property type="term" value="C:membrane"/>
    <property type="evidence" value="ECO:0007669"/>
    <property type="project" value="InterPro"/>
</dbReference>
<feature type="compositionally biased region" description="Gly residues" evidence="1">
    <location>
        <begin position="218"/>
        <end position="231"/>
    </location>
</feature>
<dbReference type="GeneID" id="114859907"/>
<dbReference type="GO" id="GO:0002250">
    <property type="term" value="P:adaptive immune response"/>
    <property type="evidence" value="ECO:0007669"/>
    <property type="project" value="InterPro"/>
</dbReference>
<dbReference type="InterPro" id="IPR013783">
    <property type="entry name" value="Ig-like_fold"/>
</dbReference>
<evidence type="ECO:0000256" key="2">
    <source>
        <dbReference type="SAM" id="Phobius"/>
    </source>
</evidence>
<evidence type="ECO:0000256" key="3">
    <source>
        <dbReference type="SAM" id="SignalP"/>
    </source>
</evidence>
<dbReference type="OrthoDB" id="8953200at2759"/>